<organism evidence="1">
    <name type="scientific">Dichomitus squalens</name>
    <dbReference type="NCBI Taxonomy" id="114155"/>
    <lineage>
        <taxon>Eukaryota</taxon>
        <taxon>Fungi</taxon>
        <taxon>Dikarya</taxon>
        <taxon>Basidiomycota</taxon>
        <taxon>Agaricomycotina</taxon>
        <taxon>Agaricomycetes</taxon>
        <taxon>Polyporales</taxon>
        <taxon>Polyporaceae</taxon>
        <taxon>Dichomitus</taxon>
    </lineage>
</organism>
<sequence length="100" mass="11616">MCYSLVQYTEWACGWRQSRGRQEVDCHRTVCRLSTNHTAAPHDCQQRCEGVQREEHHLIMTQSSDVCEFCEEAGRGPHEHPGLDYRNGPAFQYVVANYRT</sequence>
<evidence type="ECO:0000313" key="1">
    <source>
        <dbReference type="EMBL" id="TBU30152.1"/>
    </source>
</evidence>
<dbReference type="AlphaFoldDB" id="A0A4Q9MU61"/>
<protein>
    <submittedName>
        <fullName evidence="1">Uncharacterized protein</fullName>
    </submittedName>
</protein>
<name>A0A4Q9MU61_9APHY</name>
<dbReference type="Proteomes" id="UP000292957">
    <property type="component" value="Unassembled WGS sequence"/>
</dbReference>
<gene>
    <name evidence="1" type="ORF">BD311DRAFT_719347</name>
</gene>
<proteinExistence type="predicted"/>
<accession>A0A4Q9MU61</accession>
<reference evidence="1" key="1">
    <citation type="submission" date="2019-01" db="EMBL/GenBank/DDBJ databases">
        <title>Draft genome sequences of three monokaryotic isolates of the white-rot basidiomycete fungus Dichomitus squalens.</title>
        <authorList>
            <consortium name="DOE Joint Genome Institute"/>
            <person name="Lopez S.C."/>
            <person name="Andreopoulos B."/>
            <person name="Pangilinan J."/>
            <person name="Lipzen A."/>
            <person name="Riley R."/>
            <person name="Ahrendt S."/>
            <person name="Ng V."/>
            <person name="Barry K."/>
            <person name="Daum C."/>
            <person name="Grigoriev I.V."/>
            <person name="Hilden K.S."/>
            <person name="Makela M.R."/>
            <person name="de Vries R.P."/>
        </authorList>
    </citation>
    <scope>NUCLEOTIDE SEQUENCE [LARGE SCALE GENOMIC DNA]</scope>
    <source>
        <strain evidence="1">OM18370.1</strain>
    </source>
</reference>
<dbReference type="EMBL" id="ML143408">
    <property type="protein sequence ID" value="TBU30152.1"/>
    <property type="molecule type" value="Genomic_DNA"/>
</dbReference>
<dbReference type="OrthoDB" id="3146759at2759"/>